<reference evidence="2 3" key="1">
    <citation type="submission" date="2021-01" db="EMBL/GenBank/DDBJ databases">
        <title>Whole genome shotgun sequence of Actinoplanes lobatus NBRC 12513.</title>
        <authorList>
            <person name="Komaki H."/>
            <person name="Tamura T."/>
        </authorList>
    </citation>
    <scope>NUCLEOTIDE SEQUENCE [LARGE SCALE GENOMIC DNA]</scope>
    <source>
        <strain evidence="2 3">NBRC 12513</strain>
    </source>
</reference>
<evidence type="ECO:0000313" key="3">
    <source>
        <dbReference type="Proteomes" id="UP000631312"/>
    </source>
</evidence>
<sequence>MPSLVILTTAVPPSVVKDRTYVFTPSLVVTVHPSSVVVAGFVVAAGVVVAPVGRADEGRVRPGFADVVGRVVRAGAVVSAGGGASLVSETAAGAGS</sequence>
<keyword evidence="3" id="KW-1185">Reference proteome</keyword>
<proteinExistence type="predicted"/>
<dbReference type="Proteomes" id="UP000631312">
    <property type="component" value="Unassembled WGS sequence"/>
</dbReference>
<comment type="caution">
    <text evidence="2">The sequence shown here is derived from an EMBL/GenBank/DDBJ whole genome shotgun (WGS) entry which is preliminary data.</text>
</comment>
<keyword evidence="1" id="KW-1133">Transmembrane helix</keyword>
<name>A0ABQ4AFK2_9ACTN</name>
<keyword evidence="1" id="KW-0472">Membrane</keyword>
<protein>
    <submittedName>
        <fullName evidence="2">Uncharacterized protein</fullName>
    </submittedName>
</protein>
<organism evidence="2 3">
    <name type="scientific">Actinoplanes lobatus</name>
    <dbReference type="NCBI Taxonomy" id="113568"/>
    <lineage>
        <taxon>Bacteria</taxon>
        <taxon>Bacillati</taxon>
        <taxon>Actinomycetota</taxon>
        <taxon>Actinomycetes</taxon>
        <taxon>Micromonosporales</taxon>
        <taxon>Micromonosporaceae</taxon>
        <taxon>Actinoplanes</taxon>
    </lineage>
</organism>
<gene>
    <name evidence="2" type="ORF">Alo02nite_26900</name>
</gene>
<accession>A0ABQ4AFK2</accession>
<dbReference type="EMBL" id="BOMP01000035">
    <property type="protein sequence ID" value="GIE39792.1"/>
    <property type="molecule type" value="Genomic_DNA"/>
</dbReference>
<evidence type="ECO:0000256" key="1">
    <source>
        <dbReference type="SAM" id="Phobius"/>
    </source>
</evidence>
<feature type="transmembrane region" description="Helical" evidence="1">
    <location>
        <begin position="33"/>
        <end position="52"/>
    </location>
</feature>
<evidence type="ECO:0000313" key="2">
    <source>
        <dbReference type="EMBL" id="GIE39792.1"/>
    </source>
</evidence>
<keyword evidence="1" id="KW-0812">Transmembrane</keyword>